<comment type="function">
    <text evidence="5">5'-3' exonuclease acting preferentially on double-stranded DNA.</text>
</comment>
<dbReference type="GO" id="GO:0033567">
    <property type="term" value="P:DNA replication, Okazaki fragment processing"/>
    <property type="evidence" value="ECO:0007669"/>
    <property type="project" value="InterPro"/>
</dbReference>
<dbReference type="SUPFAM" id="SSF88723">
    <property type="entry name" value="PIN domain-like"/>
    <property type="match status" value="1"/>
</dbReference>
<dbReference type="FunFam" id="1.10.150.20:FF:000003">
    <property type="entry name" value="DNA polymerase I"/>
    <property type="match status" value="1"/>
</dbReference>
<reference evidence="8 9" key="1">
    <citation type="submission" date="2018-02" db="EMBL/GenBank/DDBJ databases">
        <title>Mycoplasma marinum and Mycoplasma todarodis sp. nov., moderately halophilic and psychrotolerant mycoplasmas isolated from cephalopods.</title>
        <authorList>
            <person name="Viver T."/>
        </authorList>
    </citation>
    <scope>NUCLEOTIDE SEQUENCE [LARGE SCALE GENOMIC DNA]</scope>
    <source>
        <strain evidence="8 9">5H</strain>
    </source>
</reference>
<dbReference type="Pfam" id="PF01367">
    <property type="entry name" value="5_3_exonuc"/>
    <property type="match status" value="1"/>
</dbReference>
<feature type="domain" description="5'-3' exonuclease" evidence="7">
    <location>
        <begin position="2"/>
        <end position="265"/>
    </location>
</feature>
<dbReference type="PANTHER" id="PTHR42646:SF2">
    <property type="entry name" value="5'-3' EXONUCLEASE FAMILY PROTEIN"/>
    <property type="match status" value="1"/>
</dbReference>
<dbReference type="Proteomes" id="UP000291072">
    <property type="component" value="Unassembled WGS sequence"/>
</dbReference>
<dbReference type="CDD" id="cd09898">
    <property type="entry name" value="H3TH_53EXO"/>
    <property type="match status" value="1"/>
</dbReference>
<keyword evidence="2" id="KW-0378">Hydrolase</keyword>
<evidence type="ECO:0000256" key="1">
    <source>
        <dbReference type="ARBA" id="ARBA00022722"/>
    </source>
</evidence>
<dbReference type="InterPro" id="IPR020046">
    <property type="entry name" value="5-3_exonucl_a-hlix_arch_N"/>
</dbReference>
<evidence type="ECO:0000256" key="5">
    <source>
        <dbReference type="ARBA" id="ARBA00049957"/>
    </source>
</evidence>
<accession>A0A4R0XJ49</accession>
<dbReference type="SUPFAM" id="SSF47807">
    <property type="entry name" value="5' to 3' exonuclease, C-terminal subdomain"/>
    <property type="match status" value="1"/>
</dbReference>
<protein>
    <recommendedName>
        <fullName evidence="6">5'-3' exonuclease</fullName>
    </recommendedName>
</protein>
<dbReference type="GO" id="GO:0008409">
    <property type="term" value="F:5'-3' exonuclease activity"/>
    <property type="evidence" value="ECO:0007669"/>
    <property type="project" value="InterPro"/>
</dbReference>
<name>A0A4R0XJ49_9MOLU</name>
<keyword evidence="3" id="KW-0269">Exonuclease</keyword>
<dbReference type="SMART" id="SM00279">
    <property type="entry name" value="HhH2"/>
    <property type="match status" value="1"/>
</dbReference>
<evidence type="ECO:0000256" key="2">
    <source>
        <dbReference type="ARBA" id="ARBA00022801"/>
    </source>
</evidence>
<dbReference type="Pfam" id="PF02739">
    <property type="entry name" value="5_3_exonuc_N"/>
    <property type="match status" value="1"/>
</dbReference>
<dbReference type="AlphaFoldDB" id="A0A4R0XJ49"/>
<evidence type="ECO:0000256" key="6">
    <source>
        <dbReference type="ARBA" id="ARBA00050026"/>
    </source>
</evidence>
<evidence type="ECO:0000256" key="4">
    <source>
        <dbReference type="ARBA" id="ARBA00023125"/>
    </source>
</evidence>
<dbReference type="InterPro" id="IPR008918">
    <property type="entry name" value="HhH2"/>
</dbReference>
<dbReference type="Gene3D" id="3.40.50.1010">
    <property type="entry name" value="5'-nuclease"/>
    <property type="match status" value="1"/>
</dbReference>
<dbReference type="InterPro" id="IPR002421">
    <property type="entry name" value="5-3_exonuclease"/>
</dbReference>
<sequence length="381" mass="43273">MNKILLIDGNSLTYRGYFATAFSPAGILTTSDGIPTNAVLSMNNMLSNIIYTESPSHILIAFDAKKKTRRHEIFPDYKGGRSKTPDELIQQFPIIKKMIEKMGIKWFEIEGWEADDIIATVAKQSSEAGHKVQILSSDKDLLQLVDENIEVLFNNKGVRDLNVITNDNFFETQGHFPNQVADMKGLVGDSSDNLPGVKGIGIKGANKLLDKYGTVENIYRNIDEIKGATQTKLINDKEMAMMCRDIATLKFDVEIPFTFDDFAYRFRVTQELIDFYQKYELKSLVNKFSKYKTNDVVEETISEAGMNAEELPMEELVPIDIPIETPLAEEIPPLDIPTINLNDSQEKLPLDDIEEIEDDIFEDENVEESEKDEIKYKNIIF</sequence>
<keyword evidence="9" id="KW-1185">Reference proteome</keyword>
<proteinExistence type="predicted"/>
<dbReference type="OrthoDB" id="9806424at2"/>
<evidence type="ECO:0000256" key="3">
    <source>
        <dbReference type="ARBA" id="ARBA00022839"/>
    </source>
</evidence>
<evidence type="ECO:0000259" key="7">
    <source>
        <dbReference type="SMART" id="SM00475"/>
    </source>
</evidence>
<dbReference type="InterPro" id="IPR038969">
    <property type="entry name" value="FEN"/>
</dbReference>
<gene>
    <name evidence="8" type="ORF">C4B25_03430</name>
</gene>
<dbReference type="InterPro" id="IPR020045">
    <property type="entry name" value="DNA_polI_H3TH"/>
</dbReference>
<organism evidence="8 9">
    <name type="scientific">Mycoplasma todarodis</name>
    <dbReference type="NCBI Taxonomy" id="1937191"/>
    <lineage>
        <taxon>Bacteria</taxon>
        <taxon>Bacillati</taxon>
        <taxon>Mycoplasmatota</taxon>
        <taxon>Mollicutes</taxon>
        <taxon>Mycoplasmataceae</taxon>
        <taxon>Mycoplasma</taxon>
    </lineage>
</organism>
<dbReference type="EMBL" id="PSZP01000029">
    <property type="protein sequence ID" value="TCG10633.1"/>
    <property type="molecule type" value="Genomic_DNA"/>
</dbReference>
<dbReference type="GO" id="GO:0003677">
    <property type="term" value="F:DNA binding"/>
    <property type="evidence" value="ECO:0007669"/>
    <property type="project" value="UniProtKB-KW"/>
</dbReference>
<dbReference type="CDD" id="cd09859">
    <property type="entry name" value="PIN_53EXO"/>
    <property type="match status" value="1"/>
</dbReference>
<dbReference type="Gene3D" id="1.10.150.20">
    <property type="entry name" value="5' to 3' exonuclease, C-terminal subdomain"/>
    <property type="match status" value="1"/>
</dbReference>
<dbReference type="GO" id="GO:0017108">
    <property type="term" value="F:5'-flap endonuclease activity"/>
    <property type="evidence" value="ECO:0007669"/>
    <property type="project" value="InterPro"/>
</dbReference>
<comment type="caution">
    <text evidence="8">The sequence shown here is derived from an EMBL/GenBank/DDBJ whole genome shotgun (WGS) entry which is preliminary data.</text>
</comment>
<dbReference type="SMART" id="SM00475">
    <property type="entry name" value="53EXOc"/>
    <property type="match status" value="1"/>
</dbReference>
<evidence type="ECO:0000313" key="9">
    <source>
        <dbReference type="Proteomes" id="UP000291072"/>
    </source>
</evidence>
<dbReference type="NCBIfam" id="NF011547">
    <property type="entry name" value="PRK14976.1-4"/>
    <property type="match status" value="1"/>
</dbReference>
<evidence type="ECO:0000313" key="8">
    <source>
        <dbReference type="EMBL" id="TCG10633.1"/>
    </source>
</evidence>
<dbReference type="RefSeq" id="WP_131613648.1">
    <property type="nucleotide sequence ID" value="NZ_PSZP01000029.1"/>
</dbReference>
<keyword evidence="1" id="KW-0540">Nuclease</keyword>
<dbReference type="FunFam" id="3.40.50.1010:FF:000001">
    <property type="entry name" value="DNA polymerase I"/>
    <property type="match status" value="1"/>
</dbReference>
<dbReference type="InterPro" id="IPR036279">
    <property type="entry name" value="5-3_exonuclease_C_sf"/>
</dbReference>
<keyword evidence="4" id="KW-0238">DNA-binding</keyword>
<dbReference type="InterPro" id="IPR029060">
    <property type="entry name" value="PIN-like_dom_sf"/>
</dbReference>
<dbReference type="PANTHER" id="PTHR42646">
    <property type="entry name" value="FLAP ENDONUCLEASE XNI"/>
    <property type="match status" value="1"/>
</dbReference>